<reference evidence="1 2" key="1">
    <citation type="submission" date="2024-11" db="EMBL/GenBank/DDBJ databases">
        <title>Chromosome-level genome assembly of the freshwater bivalve Anodonta woodiana.</title>
        <authorList>
            <person name="Chen X."/>
        </authorList>
    </citation>
    <scope>NUCLEOTIDE SEQUENCE [LARGE SCALE GENOMIC DNA]</scope>
    <source>
        <strain evidence="1">MN2024</strain>
        <tissue evidence="1">Gills</tissue>
    </source>
</reference>
<protein>
    <submittedName>
        <fullName evidence="1">Uncharacterized protein</fullName>
    </submittedName>
</protein>
<dbReference type="AlphaFoldDB" id="A0ABD3W0E8"/>
<evidence type="ECO:0000313" key="1">
    <source>
        <dbReference type="EMBL" id="KAL3867347.1"/>
    </source>
</evidence>
<dbReference type="Gene3D" id="1.10.443.10">
    <property type="entry name" value="Intergrase catalytic core"/>
    <property type="match status" value="1"/>
</dbReference>
<dbReference type="PANTHER" id="PTHR33480:SF1">
    <property type="entry name" value="TYR RECOMBINASE DOMAIN-CONTAINING PROTEIN"/>
    <property type="match status" value="1"/>
</dbReference>
<dbReference type="EMBL" id="JBJQND010000009">
    <property type="protein sequence ID" value="KAL3867347.1"/>
    <property type="molecule type" value="Genomic_DNA"/>
</dbReference>
<dbReference type="PANTHER" id="PTHR33480">
    <property type="entry name" value="SET DOMAIN-CONTAINING PROTEIN-RELATED"/>
    <property type="match status" value="1"/>
</dbReference>
<comment type="caution">
    <text evidence="1">The sequence shown here is derived from an EMBL/GenBank/DDBJ whole genome shotgun (WGS) entry which is preliminary data.</text>
</comment>
<keyword evidence="2" id="KW-1185">Reference proteome</keyword>
<organism evidence="1 2">
    <name type="scientific">Sinanodonta woodiana</name>
    <name type="common">Chinese pond mussel</name>
    <name type="synonym">Anodonta woodiana</name>
    <dbReference type="NCBI Taxonomy" id="1069815"/>
    <lineage>
        <taxon>Eukaryota</taxon>
        <taxon>Metazoa</taxon>
        <taxon>Spiralia</taxon>
        <taxon>Lophotrochozoa</taxon>
        <taxon>Mollusca</taxon>
        <taxon>Bivalvia</taxon>
        <taxon>Autobranchia</taxon>
        <taxon>Heteroconchia</taxon>
        <taxon>Palaeoheterodonta</taxon>
        <taxon>Unionida</taxon>
        <taxon>Unionoidea</taxon>
        <taxon>Unionidae</taxon>
        <taxon>Unioninae</taxon>
        <taxon>Sinanodonta</taxon>
    </lineage>
</organism>
<accession>A0ABD3W0E8</accession>
<evidence type="ECO:0000313" key="2">
    <source>
        <dbReference type="Proteomes" id="UP001634394"/>
    </source>
</evidence>
<dbReference type="Proteomes" id="UP001634394">
    <property type="component" value="Unassembled WGS sequence"/>
</dbReference>
<proteinExistence type="predicted"/>
<dbReference type="InterPro" id="IPR013762">
    <property type="entry name" value="Integrase-like_cat_sf"/>
</dbReference>
<name>A0ABD3W0E8_SINWO</name>
<sequence>MRELGRFLKEMKKLVGLRTLEECFESSEFESVTKSVKIMAEYNEKTNTYNKPSVALKLGYSLKKCAQIIRSEGLKEKNQIKVEKGNTFILLYESDWGDLVSCTARQSLESKKFNNPLTIPFCGDVKELYDHLKKSSADLREEIKSSTDVYASLAKVTLCEINLFNRKRGGEVQRMKVSEFERASEVSCAPLNAEVRTSLSEMEQRLCDSLMRVEVRGKFGKRVAILLTPNMIENIKTLLRYRKAAKVDQAEYLFARPGNAQHPYRGPDVLRELCNSCNLKYPDAITWTGLRKHVATIAQVMEITDTMQDQLAGFLGHDIRIHRDFYRLPLSVLQKSKVAQILMKASSQEDFKELEKSPKEWRIETGGK</sequence>
<gene>
    <name evidence="1" type="ORF">ACJMK2_044556</name>
</gene>